<reference evidence="1 2" key="1">
    <citation type="submission" date="2019-12" db="EMBL/GenBank/DDBJ databases">
        <authorList>
            <person name="Floudas D."/>
            <person name="Bentzer J."/>
            <person name="Ahren D."/>
            <person name="Johansson T."/>
            <person name="Persson P."/>
            <person name="Tunlid A."/>
        </authorList>
    </citation>
    <scope>NUCLEOTIDE SEQUENCE [LARGE SCALE GENOMIC DNA]</scope>
    <source>
        <strain evidence="1 2">CBS 102.39</strain>
    </source>
</reference>
<dbReference type="Proteomes" id="UP000521872">
    <property type="component" value="Unassembled WGS sequence"/>
</dbReference>
<keyword evidence="2" id="KW-1185">Reference proteome</keyword>
<evidence type="ECO:0000313" key="1">
    <source>
        <dbReference type="EMBL" id="KAF4612251.1"/>
    </source>
</evidence>
<dbReference type="AlphaFoldDB" id="A0A8H4VIM3"/>
<sequence>MGDIANTRAVLKISQPEDVNYLGNLVKLTKDALDVLEPLCLENTEKTALAPSPITQNALQYVSAINTSVVAAQCGYDVSKDALELMKKIEEKRAEQEISDLAHSMLVYAQTAYTQATESVANFRTVRESIEQLLKESKEENGISSNEIDAEQLKKLEKSVAILDELLENVGCYITWWSWMKLEANYQLENYKELGVDFEKKKMRWNSIRRKWTALNKKFLEYTIAIKNMKNSKPDIFQKATEASIPDSKSEIIFTSEFIESLRKTPKPSRNIVQRFFARLFCL</sequence>
<accession>A0A8H4VIM3</accession>
<protein>
    <submittedName>
        <fullName evidence="1">Uncharacterized protein</fullName>
    </submittedName>
</protein>
<comment type="caution">
    <text evidence="1">The sequence shown here is derived from an EMBL/GenBank/DDBJ whole genome shotgun (WGS) entry which is preliminary data.</text>
</comment>
<evidence type="ECO:0000313" key="2">
    <source>
        <dbReference type="Proteomes" id="UP000521872"/>
    </source>
</evidence>
<gene>
    <name evidence="1" type="ORF">D9613_004054</name>
</gene>
<name>A0A8H4VIM3_9AGAR</name>
<dbReference type="EMBL" id="JAACJL010000057">
    <property type="protein sequence ID" value="KAF4612251.1"/>
    <property type="molecule type" value="Genomic_DNA"/>
</dbReference>
<organism evidence="1 2">
    <name type="scientific">Agrocybe pediades</name>
    <dbReference type="NCBI Taxonomy" id="84607"/>
    <lineage>
        <taxon>Eukaryota</taxon>
        <taxon>Fungi</taxon>
        <taxon>Dikarya</taxon>
        <taxon>Basidiomycota</taxon>
        <taxon>Agaricomycotina</taxon>
        <taxon>Agaricomycetes</taxon>
        <taxon>Agaricomycetidae</taxon>
        <taxon>Agaricales</taxon>
        <taxon>Agaricineae</taxon>
        <taxon>Strophariaceae</taxon>
        <taxon>Agrocybe</taxon>
    </lineage>
</organism>
<proteinExistence type="predicted"/>